<comment type="caution">
    <text evidence="1">The sequence shown here is derived from an EMBL/GenBank/DDBJ whole genome shotgun (WGS) entry which is preliminary data.</text>
</comment>
<dbReference type="PANTHER" id="PTHR40866">
    <property type="entry name" value="BED-TYPE DOMAIN-CONTAINING PROTEIN"/>
    <property type="match status" value="1"/>
</dbReference>
<name>A0A6A3N049_9STRA</name>
<evidence type="ECO:0000313" key="5">
    <source>
        <dbReference type="Proteomes" id="UP000434957"/>
    </source>
</evidence>
<dbReference type="EMBL" id="QXFT01000440">
    <property type="protein sequence ID" value="KAE9343903.1"/>
    <property type="molecule type" value="Genomic_DNA"/>
</dbReference>
<reference evidence="4 6" key="1">
    <citation type="submission" date="2018-09" db="EMBL/GenBank/DDBJ databases">
        <title>Genomic investigation of the strawberry pathogen Phytophthora fragariae indicates pathogenicity is determined by transcriptional variation in three key races.</title>
        <authorList>
            <person name="Adams T.M."/>
            <person name="Armitage A.D."/>
            <person name="Sobczyk M.K."/>
            <person name="Bates H.J."/>
            <person name="Dunwell J.M."/>
            <person name="Nellist C.F."/>
            <person name="Harrison R.J."/>
        </authorList>
    </citation>
    <scope>NUCLEOTIDE SEQUENCE [LARGE SCALE GENOMIC DNA]</scope>
    <source>
        <strain evidence="2 4">SCRP249</strain>
        <strain evidence="1 6">SCRP324</strain>
        <strain evidence="3 5">SCRP333</strain>
    </source>
</reference>
<dbReference type="Proteomes" id="UP000429607">
    <property type="component" value="Unassembled WGS sequence"/>
</dbReference>
<dbReference type="Proteomes" id="UP000435112">
    <property type="component" value="Unassembled WGS sequence"/>
</dbReference>
<evidence type="ECO:0000313" key="3">
    <source>
        <dbReference type="EMBL" id="KAE9343903.1"/>
    </source>
</evidence>
<dbReference type="EMBL" id="QXFU01000384">
    <property type="protein sequence ID" value="KAE9034964.1"/>
    <property type="molecule type" value="Genomic_DNA"/>
</dbReference>
<evidence type="ECO:0000313" key="2">
    <source>
        <dbReference type="EMBL" id="KAE9038439.1"/>
    </source>
</evidence>
<protein>
    <submittedName>
        <fullName evidence="1">Uncharacterized protein</fullName>
    </submittedName>
</protein>
<dbReference type="OrthoDB" id="125057at2759"/>
<gene>
    <name evidence="2" type="ORF">PR001_g7952</name>
    <name evidence="1" type="ORF">PR002_g7844</name>
    <name evidence="3" type="ORF">PR003_g8735</name>
</gene>
<dbReference type="PANTHER" id="PTHR40866:SF1">
    <property type="entry name" value="BED-TYPE DOMAIN-CONTAINING PROTEIN"/>
    <property type="match status" value="1"/>
</dbReference>
<evidence type="ECO:0000313" key="1">
    <source>
        <dbReference type="EMBL" id="KAE9034964.1"/>
    </source>
</evidence>
<keyword evidence="5" id="KW-1185">Reference proteome</keyword>
<organism evidence="1 6">
    <name type="scientific">Phytophthora rubi</name>
    <dbReference type="NCBI Taxonomy" id="129364"/>
    <lineage>
        <taxon>Eukaryota</taxon>
        <taxon>Sar</taxon>
        <taxon>Stramenopiles</taxon>
        <taxon>Oomycota</taxon>
        <taxon>Peronosporomycetes</taxon>
        <taxon>Peronosporales</taxon>
        <taxon>Peronosporaceae</taxon>
        <taxon>Phytophthora</taxon>
    </lineage>
</organism>
<dbReference type="Proteomes" id="UP000434957">
    <property type="component" value="Unassembled WGS sequence"/>
</dbReference>
<evidence type="ECO:0000313" key="4">
    <source>
        <dbReference type="Proteomes" id="UP000429607"/>
    </source>
</evidence>
<evidence type="ECO:0000313" key="6">
    <source>
        <dbReference type="Proteomes" id="UP000435112"/>
    </source>
</evidence>
<sequence>MEAVTRSVEPSAAGEMPEKFGLIFYGWSHDSEHYIGVFAWYEVDGVVCCSLLCMAPLVNEETDGFSAASHQAILVSMLAHDYQKRLKQCTFLVGDNCGVNRRLATLMGSR</sequence>
<proteinExistence type="predicted"/>
<dbReference type="AlphaFoldDB" id="A0A6A3N049"/>
<accession>A0A6A3N049</accession>
<dbReference type="EMBL" id="QXFV01000409">
    <property type="protein sequence ID" value="KAE9038439.1"/>
    <property type="molecule type" value="Genomic_DNA"/>
</dbReference>